<dbReference type="Gene3D" id="3.20.20.140">
    <property type="entry name" value="Metal-dependent hydrolases"/>
    <property type="match status" value="1"/>
</dbReference>
<reference evidence="3 4" key="1">
    <citation type="submission" date="2021-08" db="EMBL/GenBank/DDBJ databases">
        <authorList>
            <person name="Tuo L."/>
        </authorList>
    </citation>
    <scope>NUCLEOTIDE SEQUENCE [LARGE SCALE GENOMIC DNA]</scope>
    <source>
        <strain evidence="3 4">JCM 31229</strain>
    </source>
</reference>
<protein>
    <submittedName>
        <fullName evidence="3">Amidohydrolase</fullName>
    </submittedName>
</protein>
<accession>A0ABS7PWI9</accession>
<dbReference type="SUPFAM" id="SSF51556">
    <property type="entry name" value="Metallo-dependent hydrolases"/>
    <property type="match status" value="1"/>
</dbReference>
<name>A0ABS7PWI9_9SPHN</name>
<dbReference type="InterPro" id="IPR032465">
    <property type="entry name" value="ACMSD"/>
</dbReference>
<dbReference type="InterPro" id="IPR032466">
    <property type="entry name" value="Metal_Hydrolase"/>
</dbReference>
<dbReference type="Proteomes" id="UP000706039">
    <property type="component" value="Unassembled WGS sequence"/>
</dbReference>
<keyword evidence="4" id="KW-1185">Reference proteome</keyword>
<evidence type="ECO:0000259" key="2">
    <source>
        <dbReference type="Pfam" id="PF04909"/>
    </source>
</evidence>
<gene>
    <name evidence="3" type="ORF">K7G82_25715</name>
</gene>
<feature type="domain" description="Amidohydrolase-related" evidence="2">
    <location>
        <begin position="118"/>
        <end position="368"/>
    </location>
</feature>
<dbReference type="PANTHER" id="PTHR21240:SF28">
    <property type="entry name" value="ISO-OROTATE DECARBOXYLASE (EUROFUNG)"/>
    <property type="match status" value="1"/>
</dbReference>
<keyword evidence="1" id="KW-0456">Lyase</keyword>
<dbReference type="PANTHER" id="PTHR21240">
    <property type="entry name" value="2-AMINO-3-CARBOXYLMUCONATE-6-SEMIALDEHYDE DECARBOXYLASE"/>
    <property type="match status" value="1"/>
</dbReference>
<comment type="caution">
    <text evidence="3">The sequence shown here is derived from an EMBL/GenBank/DDBJ whole genome shotgun (WGS) entry which is preliminary data.</text>
</comment>
<organism evidence="3 4">
    <name type="scientific">Sphingomonas colocasiae</name>
    <dbReference type="NCBI Taxonomy" id="1848973"/>
    <lineage>
        <taxon>Bacteria</taxon>
        <taxon>Pseudomonadati</taxon>
        <taxon>Pseudomonadota</taxon>
        <taxon>Alphaproteobacteria</taxon>
        <taxon>Sphingomonadales</taxon>
        <taxon>Sphingomonadaceae</taxon>
        <taxon>Sphingomonas</taxon>
    </lineage>
</organism>
<evidence type="ECO:0000313" key="3">
    <source>
        <dbReference type="EMBL" id="MBY8825725.1"/>
    </source>
</evidence>
<proteinExistence type="predicted"/>
<dbReference type="InterPro" id="IPR006680">
    <property type="entry name" value="Amidohydro-rel"/>
</dbReference>
<evidence type="ECO:0000313" key="4">
    <source>
        <dbReference type="Proteomes" id="UP000706039"/>
    </source>
</evidence>
<dbReference type="EMBL" id="JAINVV010000013">
    <property type="protein sequence ID" value="MBY8825725.1"/>
    <property type="molecule type" value="Genomic_DNA"/>
</dbReference>
<dbReference type="RefSeq" id="WP_222992828.1">
    <property type="nucleotide sequence ID" value="NZ_JAINVV010000013.1"/>
</dbReference>
<sequence>MYKLFSVDDHILEPPTLWQDRVPAKYRELAPHVVRDGDHEVWAYNGTRGHSTGLFAVAGKKPEEWNSEPKNYLDMVKGCYDPKQRAIDFLSNGVCASVSFPTQAGFSGELFLGFQDRDLASACIEAYNDFIFDEWCAGGPKGLFVPTILTKLWDPEAAAKEIYRCAARGARALSFPENVLRFGLPSYWTDHWDPVWRACEETDIAICMHIGTGFDAMRTAVEAPSTIPIALGNIGAQMAMVDFSMSPVCRRFPKLKLVFSEGGIGWIPAALERADRQFTRHAPWTKLTGILPSEIFARNMYFCMIYEPVALHQLRHTVGIDRIFWELDYPHADTPWPDAQSEVAEQFDDIPGDEADAILWKNAERVFNWTCAELPREYQKAA</sequence>
<dbReference type="Pfam" id="PF04909">
    <property type="entry name" value="Amidohydro_2"/>
    <property type="match status" value="1"/>
</dbReference>
<evidence type="ECO:0000256" key="1">
    <source>
        <dbReference type="ARBA" id="ARBA00023239"/>
    </source>
</evidence>